<dbReference type="NCBIfam" id="NF006118">
    <property type="entry name" value="PRK08264.1-4"/>
    <property type="match status" value="1"/>
</dbReference>
<dbReference type="Pfam" id="PF00106">
    <property type="entry name" value="adh_short"/>
    <property type="match status" value="1"/>
</dbReference>
<dbReference type="SUPFAM" id="SSF51735">
    <property type="entry name" value="NAD(P)-binding Rossmann-fold domains"/>
    <property type="match status" value="1"/>
</dbReference>
<gene>
    <name evidence="4" type="ORF">NDI37_02755</name>
</gene>
<evidence type="ECO:0000313" key="5">
    <source>
        <dbReference type="Proteomes" id="UP001442494"/>
    </source>
</evidence>
<dbReference type="RefSeq" id="WP_190420570.1">
    <property type="nucleotide sequence ID" value="NZ_JAMPKK010000003.1"/>
</dbReference>
<evidence type="ECO:0000256" key="3">
    <source>
        <dbReference type="RuleBase" id="RU000363"/>
    </source>
</evidence>
<sequence length="246" mass="25615">MQIEGAVALVTGANRGIGRQFVEALQTAGAAKIYACARKADSVAEIVSTDPERIIPIQLDITDDKSVNDAAANCGDVTLLINNAGIGFDAGLIAAPDLSDAKTEMEVNYFGTLKMCRAFAPILKNNGGGAIANILSSLALVNLPARGSYSASKAAALSMTQGVRAELVAQGTLVVAVMPGTVDTDFSKDYDRPKTPPAEVAQAALQAVIDGVEDVYPGEEATYTIAQLSSDRKAVEKQLAQFLPNL</sequence>
<comment type="similarity">
    <text evidence="1 3">Belongs to the short-chain dehydrogenases/reductases (SDR) family.</text>
</comment>
<dbReference type="InterPro" id="IPR036291">
    <property type="entry name" value="NAD(P)-bd_dom_sf"/>
</dbReference>
<dbReference type="InterPro" id="IPR002347">
    <property type="entry name" value="SDR_fam"/>
</dbReference>
<protein>
    <submittedName>
        <fullName evidence="4">SDR family oxidoreductase</fullName>
    </submittedName>
</protein>
<comment type="caution">
    <text evidence="4">The sequence shown here is derived from an EMBL/GenBank/DDBJ whole genome shotgun (WGS) entry which is preliminary data.</text>
</comment>
<dbReference type="Proteomes" id="UP001442494">
    <property type="component" value="Unassembled WGS sequence"/>
</dbReference>
<evidence type="ECO:0000256" key="2">
    <source>
        <dbReference type="ARBA" id="ARBA00023002"/>
    </source>
</evidence>
<dbReference type="InterPro" id="IPR020904">
    <property type="entry name" value="Sc_DH/Rdtase_CS"/>
</dbReference>
<proteinExistence type="inferred from homology"/>
<evidence type="ECO:0000256" key="1">
    <source>
        <dbReference type="ARBA" id="ARBA00006484"/>
    </source>
</evidence>
<dbReference type="EMBL" id="JAMPKK010000003">
    <property type="protein sequence ID" value="MEP0863385.1"/>
    <property type="molecule type" value="Genomic_DNA"/>
</dbReference>
<dbReference type="Gene3D" id="3.40.50.720">
    <property type="entry name" value="NAD(P)-binding Rossmann-like Domain"/>
    <property type="match status" value="1"/>
</dbReference>
<evidence type="ECO:0000313" key="4">
    <source>
        <dbReference type="EMBL" id="MEP0863385.1"/>
    </source>
</evidence>
<organism evidence="4 5">
    <name type="scientific">Funiculus sociatus GB2-A5</name>
    <dbReference type="NCBI Taxonomy" id="2933946"/>
    <lineage>
        <taxon>Bacteria</taxon>
        <taxon>Bacillati</taxon>
        <taxon>Cyanobacteriota</taxon>
        <taxon>Cyanophyceae</taxon>
        <taxon>Coleofasciculales</taxon>
        <taxon>Coleofasciculaceae</taxon>
        <taxon>Funiculus</taxon>
    </lineage>
</organism>
<reference evidence="4 5" key="1">
    <citation type="submission" date="2022-04" db="EMBL/GenBank/DDBJ databases">
        <title>Positive selection, recombination, and allopatry shape intraspecific diversity of widespread and dominant cyanobacteria.</title>
        <authorList>
            <person name="Wei J."/>
            <person name="Shu W."/>
            <person name="Hu C."/>
        </authorList>
    </citation>
    <scope>NUCLEOTIDE SEQUENCE [LARGE SCALE GENOMIC DNA]</scope>
    <source>
        <strain evidence="4 5">GB2-A5</strain>
    </source>
</reference>
<dbReference type="PANTHER" id="PTHR44169">
    <property type="entry name" value="NADPH-DEPENDENT 1-ACYLDIHYDROXYACETONE PHOSPHATE REDUCTASE"/>
    <property type="match status" value="1"/>
</dbReference>
<keyword evidence="5" id="KW-1185">Reference proteome</keyword>
<name>A0ABV0JIX3_9CYAN</name>
<dbReference type="PROSITE" id="PS00061">
    <property type="entry name" value="ADH_SHORT"/>
    <property type="match status" value="1"/>
</dbReference>
<dbReference type="PANTHER" id="PTHR44169:SF6">
    <property type="entry name" value="NADPH-DEPENDENT 1-ACYLDIHYDROXYACETONE PHOSPHATE REDUCTASE"/>
    <property type="match status" value="1"/>
</dbReference>
<dbReference type="PRINTS" id="PR00081">
    <property type="entry name" value="GDHRDH"/>
</dbReference>
<keyword evidence="2" id="KW-0560">Oxidoreductase</keyword>
<accession>A0ABV0JIX3</accession>
<dbReference type="PRINTS" id="PR00080">
    <property type="entry name" value="SDRFAMILY"/>
</dbReference>